<reference evidence="9" key="1">
    <citation type="submission" date="2016-10" db="EMBL/GenBank/DDBJ databases">
        <authorList>
            <person name="Varghese N."/>
            <person name="Submissions S."/>
        </authorList>
    </citation>
    <scope>NUCLEOTIDE SEQUENCE [LARGE SCALE GENOMIC DNA]</scope>
    <source>
        <strain evidence="9">CGMCC 1.6489</strain>
    </source>
</reference>
<evidence type="ECO:0000313" key="9">
    <source>
        <dbReference type="Proteomes" id="UP000198762"/>
    </source>
</evidence>
<keyword evidence="4" id="KW-0804">Transcription</keyword>
<dbReference type="Gene3D" id="1.10.10.10">
    <property type="entry name" value="Winged helix-like DNA-binding domain superfamily/Winged helix DNA-binding domain"/>
    <property type="match status" value="2"/>
</dbReference>
<evidence type="ECO:0000259" key="7">
    <source>
        <dbReference type="Pfam" id="PF04545"/>
    </source>
</evidence>
<accession>A0A1I0ECN8</accession>
<dbReference type="InterPro" id="IPR007627">
    <property type="entry name" value="RNA_pol_sigma70_r2"/>
</dbReference>
<dbReference type="Gene3D" id="1.20.120.1810">
    <property type="match status" value="1"/>
</dbReference>
<dbReference type="InterPro" id="IPR013325">
    <property type="entry name" value="RNA_pol_sigma_r2"/>
</dbReference>
<feature type="domain" description="RNA polymerase sigma-70 region 2" evidence="6">
    <location>
        <begin position="89"/>
        <end position="155"/>
    </location>
</feature>
<evidence type="ECO:0000259" key="5">
    <source>
        <dbReference type="Pfam" id="PF04539"/>
    </source>
</evidence>
<feature type="domain" description="RNA polymerase sigma-70 region 3" evidence="5">
    <location>
        <begin position="169"/>
        <end position="241"/>
    </location>
</feature>
<dbReference type="Pfam" id="PF04545">
    <property type="entry name" value="Sigma70_r4"/>
    <property type="match status" value="1"/>
</dbReference>
<evidence type="ECO:0000256" key="3">
    <source>
        <dbReference type="ARBA" id="ARBA00023125"/>
    </source>
</evidence>
<dbReference type="GO" id="GO:0006352">
    <property type="term" value="P:DNA-templated transcription initiation"/>
    <property type="evidence" value="ECO:0007669"/>
    <property type="project" value="InterPro"/>
</dbReference>
<dbReference type="SUPFAM" id="SSF88946">
    <property type="entry name" value="Sigma2 domain of RNA polymerase sigma factors"/>
    <property type="match status" value="1"/>
</dbReference>
<dbReference type="SUPFAM" id="SSF88659">
    <property type="entry name" value="Sigma3 and sigma4 domains of RNA polymerase sigma factors"/>
    <property type="match status" value="2"/>
</dbReference>
<dbReference type="AlphaFoldDB" id="A0A1I0ECN8"/>
<dbReference type="InterPro" id="IPR000943">
    <property type="entry name" value="RNA_pol_sigma70"/>
</dbReference>
<organism evidence="8 9">
    <name type="scientific">Marinobacter segnicrescens</name>
    <dbReference type="NCBI Taxonomy" id="430453"/>
    <lineage>
        <taxon>Bacteria</taxon>
        <taxon>Pseudomonadati</taxon>
        <taxon>Pseudomonadota</taxon>
        <taxon>Gammaproteobacteria</taxon>
        <taxon>Pseudomonadales</taxon>
        <taxon>Marinobacteraceae</taxon>
        <taxon>Marinobacter</taxon>
    </lineage>
</organism>
<protein>
    <submittedName>
        <fullName evidence="8">RNA polymerase nonessential primary-like sigma factor</fullName>
    </submittedName>
</protein>
<sequence length="327" mass="37369">MRHDSFNELSESLVSRYFRDVSDHDLLTPAQEQRLSARLTRLFDRLAALTGRPVPATIREARDCYTDLPLSSSRGQRLRALLEGSRERLIRSNLRLAVHIARRHDYTGTAMGDLIQEANIGLIKAVDRFDPARGFRFSTYAYWWITEEVRRSRKRGYRVVRTPDHIIDEIRQLQAVTMRLHHRLARPPRQSELAQEMEVDPARISEIRGYAATELSTELTLGEGTDTSLGDTLTDDRADPASLVQEDDHKRTLASLMDHLNHREQEVLTRRFGLGMNSGHTLQVISEDLGISRERVRQIEKTAIRKLKQLTLPGNGDNLRGEGTSSQ</sequence>
<dbReference type="InterPro" id="IPR014284">
    <property type="entry name" value="RNA_pol_sigma-70_dom"/>
</dbReference>
<dbReference type="PANTHER" id="PTHR30603">
    <property type="entry name" value="RNA POLYMERASE SIGMA FACTOR RPO"/>
    <property type="match status" value="1"/>
</dbReference>
<evidence type="ECO:0000259" key="6">
    <source>
        <dbReference type="Pfam" id="PF04542"/>
    </source>
</evidence>
<proteinExistence type="predicted"/>
<dbReference type="GO" id="GO:0016987">
    <property type="term" value="F:sigma factor activity"/>
    <property type="evidence" value="ECO:0007669"/>
    <property type="project" value="UniProtKB-KW"/>
</dbReference>
<dbReference type="OrthoDB" id="9809557at2"/>
<name>A0A1I0ECN8_9GAMM</name>
<dbReference type="InterPro" id="IPR007630">
    <property type="entry name" value="RNA_pol_sigma70_r4"/>
</dbReference>
<evidence type="ECO:0000256" key="2">
    <source>
        <dbReference type="ARBA" id="ARBA00023082"/>
    </source>
</evidence>
<keyword evidence="1" id="KW-0805">Transcription regulation</keyword>
<dbReference type="Pfam" id="PF04539">
    <property type="entry name" value="Sigma70_r3"/>
    <property type="match status" value="1"/>
</dbReference>
<dbReference type="CDD" id="cd06171">
    <property type="entry name" value="Sigma70_r4"/>
    <property type="match status" value="1"/>
</dbReference>
<dbReference type="InterPro" id="IPR050239">
    <property type="entry name" value="Sigma-70_RNA_pol_init_factors"/>
</dbReference>
<gene>
    <name evidence="8" type="ORF">SAMN04487962_109110</name>
</gene>
<evidence type="ECO:0000313" key="8">
    <source>
        <dbReference type="EMBL" id="SET42741.1"/>
    </source>
</evidence>
<dbReference type="Pfam" id="PF04542">
    <property type="entry name" value="Sigma70_r2"/>
    <property type="match status" value="1"/>
</dbReference>
<dbReference type="PRINTS" id="PR00046">
    <property type="entry name" value="SIGMA70FCT"/>
</dbReference>
<keyword evidence="3" id="KW-0238">DNA-binding</keyword>
<feature type="domain" description="RNA polymerase sigma-70 region 4" evidence="7">
    <location>
        <begin position="256"/>
        <end position="309"/>
    </location>
</feature>
<dbReference type="STRING" id="430453.SAMN04487962_109110"/>
<dbReference type="PANTHER" id="PTHR30603:SF47">
    <property type="entry name" value="RNA POLYMERASE SIGMA FACTOR SIGD, CHLOROPLASTIC"/>
    <property type="match status" value="1"/>
</dbReference>
<dbReference type="Proteomes" id="UP000198762">
    <property type="component" value="Unassembled WGS sequence"/>
</dbReference>
<evidence type="ECO:0000256" key="1">
    <source>
        <dbReference type="ARBA" id="ARBA00023015"/>
    </source>
</evidence>
<dbReference type="RefSeq" id="WP_091851745.1">
    <property type="nucleotide sequence ID" value="NZ_FOHZ01000009.1"/>
</dbReference>
<keyword evidence="9" id="KW-1185">Reference proteome</keyword>
<evidence type="ECO:0000256" key="4">
    <source>
        <dbReference type="ARBA" id="ARBA00023163"/>
    </source>
</evidence>
<dbReference type="InterPro" id="IPR007624">
    <property type="entry name" value="RNA_pol_sigma70_r3"/>
</dbReference>
<dbReference type="InterPro" id="IPR036388">
    <property type="entry name" value="WH-like_DNA-bd_sf"/>
</dbReference>
<keyword evidence="2" id="KW-0731">Sigma factor</keyword>
<dbReference type="GO" id="GO:0003677">
    <property type="term" value="F:DNA binding"/>
    <property type="evidence" value="ECO:0007669"/>
    <property type="project" value="UniProtKB-KW"/>
</dbReference>
<dbReference type="NCBIfam" id="TIGR02937">
    <property type="entry name" value="sigma70-ECF"/>
    <property type="match status" value="1"/>
</dbReference>
<dbReference type="EMBL" id="FOHZ01000009">
    <property type="protein sequence ID" value="SET42741.1"/>
    <property type="molecule type" value="Genomic_DNA"/>
</dbReference>
<dbReference type="InterPro" id="IPR013324">
    <property type="entry name" value="RNA_pol_sigma_r3/r4-like"/>
</dbReference>